<name>A0ABR1XAD4_9PEZI</name>
<keyword evidence="2" id="KW-1185">Reference proteome</keyword>
<proteinExistence type="predicted"/>
<dbReference type="Proteomes" id="UP001433268">
    <property type="component" value="Unassembled WGS sequence"/>
</dbReference>
<gene>
    <name evidence="1" type="ORF">PG997_000269</name>
</gene>
<accession>A0ABR1XAD4</accession>
<dbReference type="GeneID" id="92037644"/>
<sequence length="101" mass="11655">MVVLYRILEQVLPPLSQLPIEEPEVLYGSGEVRTHRVRLEARRQGAMAQHEILANAKVHGYLIPRHVHDRKLVVEWHGIDPRGENGRYICDYAHELEGMTP</sequence>
<evidence type="ECO:0000313" key="1">
    <source>
        <dbReference type="EMBL" id="KAK8093584.1"/>
    </source>
</evidence>
<reference evidence="1 2" key="1">
    <citation type="submission" date="2023-01" db="EMBL/GenBank/DDBJ databases">
        <title>Analysis of 21 Apiospora genomes using comparative genomics revels a genus with tremendous synthesis potential of carbohydrate active enzymes and secondary metabolites.</title>
        <authorList>
            <person name="Sorensen T."/>
        </authorList>
    </citation>
    <scope>NUCLEOTIDE SEQUENCE [LARGE SCALE GENOMIC DNA]</scope>
    <source>
        <strain evidence="1 2">CBS 114990</strain>
    </source>
</reference>
<protein>
    <submittedName>
        <fullName evidence="1">Uncharacterized protein</fullName>
    </submittedName>
</protein>
<dbReference type="RefSeq" id="XP_066674357.1">
    <property type="nucleotide sequence ID" value="XM_066804584.1"/>
</dbReference>
<comment type="caution">
    <text evidence="1">The sequence shown here is derived from an EMBL/GenBank/DDBJ whole genome shotgun (WGS) entry which is preliminary data.</text>
</comment>
<evidence type="ECO:0000313" key="2">
    <source>
        <dbReference type="Proteomes" id="UP001433268"/>
    </source>
</evidence>
<organism evidence="1 2">
    <name type="scientific">Apiospora hydei</name>
    <dbReference type="NCBI Taxonomy" id="1337664"/>
    <lineage>
        <taxon>Eukaryota</taxon>
        <taxon>Fungi</taxon>
        <taxon>Dikarya</taxon>
        <taxon>Ascomycota</taxon>
        <taxon>Pezizomycotina</taxon>
        <taxon>Sordariomycetes</taxon>
        <taxon>Xylariomycetidae</taxon>
        <taxon>Amphisphaeriales</taxon>
        <taxon>Apiosporaceae</taxon>
        <taxon>Apiospora</taxon>
    </lineage>
</organism>
<dbReference type="EMBL" id="JAQQWN010000002">
    <property type="protein sequence ID" value="KAK8093584.1"/>
    <property type="molecule type" value="Genomic_DNA"/>
</dbReference>